<evidence type="ECO:0000313" key="3">
    <source>
        <dbReference type="Proteomes" id="UP000450676"/>
    </source>
</evidence>
<comment type="caution">
    <text evidence="2">The sequence shown here is derived from an EMBL/GenBank/DDBJ whole genome shotgun (WGS) entry which is preliminary data.</text>
</comment>
<name>A0A7X4KPC5_9BURK</name>
<sequence length="125" mass="13205">MTMWKIAKKTLAILGCAEIESLPEPEQALIAECCYHRVPADAIAEMIRALRRERGGLVAQPAPNTEAIAIPLTIGTAEAAPKAGLGGIGARLAARRQALDEDERGSDGRGIAPPHKPLSHSPALR</sequence>
<accession>A0A7X4KPC5</accession>
<reference evidence="2 3" key="1">
    <citation type="submission" date="2019-12" db="EMBL/GenBank/DDBJ databases">
        <title>Novel species isolated from a subtropical stream in China.</title>
        <authorList>
            <person name="Lu H."/>
        </authorList>
    </citation>
    <scope>NUCLEOTIDE SEQUENCE [LARGE SCALE GENOMIC DNA]</scope>
    <source>
        <strain evidence="2 3">FT127W</strain>
    </source>
</reference>
<proteinExistence type="predicted"/>
<dbReference type="EMBL" id="WWCU01000061">
    <property type="protein sequence ID" value="MYN11244.1"/>
    <property type="molecule type" value="Genomic_DNA"/>
</dbReference>
<dbReference type="AlphaFoldDB" id="A0A7X4KPC5"/>
<gene>
    <name evidence="2" type="ORF">GTP77_28420</name>
</gene>
<evidence type="ECO:0000256" key="1">
    <source>
        <dbReference type="SAM" id="MobiDB-lite"/>
    </source>
</evidence>
<keyword evidence="3" id="KW-1185">Reference proteome</keyword>
<dbReference type="Proteomes" id="UP000450676">
    <property type="component" value="Unassembled WGS sequence"/>
</dbReference>
<protein>
    <submittedName>
        <fullName evidence="2">Uncharacterized protein</fullName>
    </submittedName>
</protein>
<evidence type="ECO:0000313" key="2">
    <source>
        <dbReference type="EMBL" id="MYN11244.1"/>
    </source>
</evidence>
<dbReference type="RefSeq" id="WP_161075515.1">
    <property type="nucleotide sequence ID" value="NZ_WWCU01000061.1"/>
</dbReference>
<organism evidence="2 3">
    <name type="scientific">Pseudoduganella aquatica</name>
    <dbReference type="NCBI Taxonomy" id="2660641"/>
    <lineage>
        <taxon>Bacteria</taxon>
        <taxon>Pseudomonadati</taxon>
        <taxon>Pseudomonadota</taxon>
        <taxon>Betaproteobacteria</taxon>
        <taxon>Burkholderiales</taxon>
        <taxon>Oxalobacteraceae</taxon>
        <taxon>Telluria group</taxon>
        <taxon>Pseudoduganella</taxon>
    </lineage>
</organism>
<feature type="region of interest" description="Disordered" evidence="1">
    <location>
        <begin position="96"/>
        <end position="125"/>
    </location>
</feature>